<gene>
    <name evidence="2" type="ORF">IFK94_15645</name>
</gene>
<dbReference type="Proteomes" id="UP000648239">
    <property type="component" value="Unassembled WGS sequence"/>
</dbReference>
<reference evidence="2 3" key="1">
    <citation type="submission" date="2020-08" db="EMBL/GenBank/DDBJ databases">
        <title>Acidobacteriota in marine sediments use diverse sulfur dissimilation pathways.</title>
        <authorList>
            <person name="Wasmund K."/>
        </authorList>
    </citation>
    <scope>NUCLEOTIDE SEQUENCE [LARGE SCALE GENOMIC DNA]</scope>
    <source>
        <strain evidence="2">MAG AM4</strain>
    </source>
</reference>
<organism evidence="2 3">
    <name type="scientific">Candidatus Polarisedimenticola svalbardensis</name>
    <dbReference type="NCBI Taxonomy" id="2886004"/>
    <lineage>
        <taxon>Bacteria</taxon>
        <taxon>Pseudomonadati</taxon>
        <taxon>Acidobacteriota</taxon>
        <taxon>Candidatus Polarisedimenticolia</taxon>
        <taxon>Candidatus Polarisedimenticolales</taxon>
        <taxon>Candidatus Polarisedimenticolaceae</taxon>
        <taxon>Candidatus Polarisedimenticola</taxon>
    </lineage>
</organism>
<dbReference type="CDD" id="cd15482">
    <property type="entry name" value="Sialidase_non-viral"/>
    <property type="match status" value="3"/>
</dbReference>
<sequence length="1127" mass="117700">MSLKGPLRPNPGGNGGSAIDGIPFSNTIPALEIALDQLGGTTTAFDTSVSGVGNSAGEVCAISLDNTALDTFYSADEGTTFGPFVNAATGTEEVRSYFGFISLTDNRIYLVYVFGDQNDNTGLRFVRSNDMCQTWTAPVTLVGGSDLEKGIGAFRVAANGNGIVSVVFVGTDDHDMYAAVSNDFGATFASAVQLDTGGGVGAAPGAVTTIVDANDIVHVAFAQLDGGSTVWYTRSVDLGSTFSAETNMSTPGGWGSTDLPNLAVTNNADDILLLVTWADGFAQVLTSDDGSSWALSASLAVQPANNARFGLLPVPAFPGASNPKTVELSLVSAIGELRLYRSIDNGATWDAGQVLVSTAKMFSDRLWQGAGGRWIAGWEDARNDTYLGDRRDIYARISPPGEDGYMWAGEQRVDTGDAPGSMYSEIGHASRLGGANLMMMWNEWRDSAGQSGDIFFNRWDATTGLWGAPARVDSDGEDVSYFSLVEPTITTDGVGAVYAAMSSIGTGPETDIYVSASTDGGYTFGAPVRVGDTIAGERVELMPVLAATPSGNVYLVYLSDTPVSGREIRFNRSTDSGATWAGDTVLKTLADASPGYYGGDGIAMQAVQIPASDDEVHIVLGDGDNILYFRSTDGGATFAAAVDLDGSHSTHNNRPDLCVQNDQVVVAWQGANEAVAYWSVWGVVSTDRGATWPAEQQLRPEGIGSGANVPFLGCDGVSQAAFAWPDYRGGPGELYVNFFTGGVWMADGALITGATFGDKFAARPVWTDAGDTKRLVVSYEDGPDDGIFVQLTDDFGSTWSANTRLDAGRQADLVRAIGNPGVAGSDVWVSWLDGSTGEFTMAMARSTDGGVTFGPATRMDTNAPQGVDFSTFFWPQVTTASLPGTGFFVWAAQRDSLDLDILVNADDIDDQDRDQTATGADCDDTDPNNWTSCAGCVDGDGDGVFTGCDAYLSITGPDCDDGVDTCTFDCVTDSDTDGIVDCADSCLDADGDGYGVAGPAGNSCLNVDCDDSNAAWQTDLTEIGSVHVGWSTGDTVISWDDAGAGILYDIATGSLLDLHNTGTYGTAACEADGHSGTTYTATLPDPPSGDADWFLVRGQRGCGTPTYGDSGLAVDPRDDLDSASPCP</sequence>
<feature type="region of interest" description="Disordered" evidence="1">
    <location>
        <begin position="1106"/>
        <end position="1127"/>
    </location>
</feature>
<accession>A0A8J7CML5</accession>
<evidence type="ECO:0000256" key="1">
    <source>
        <dbReference type="SAM" id="MobiDB-lite"/>
    </source>
</evidence>
<dbReference type="InterPro" id="IPR036278">
    <property type="entry name" value="Sialidase_sf"/>
</dbReference>
<evidence type="ECO:0000313" key="2">
    <source>
        <dbReference type="EMBL" id="MBD3869553.1"/>
    </source>
</evidence>
<dbReference type="SUPFAM" id="SSF50939">
    <property type="entry name" value="Sialidases"/>
    <property type="match status" value="4"/>
</dbReference>
<proteinExistence type="predicted"/>
<dbReference type="EMBL" id="JACXWD010000111">
    <property type="protein sequence ID" value="MBD3869553.1"/>
    <property type="molecule type" value="Genomic_DNA"/>
</dbReference>
<protein>
    <submittedName>
        <fullName evidence="2">Exo-alpha-sialidase</fullName>
    </submittedName>
</protein>
<comment type="caution">
    <text evidence="2">The sequence shown here is derived from an EMBL/GenBank/DDBJ whole genome shotgun (WGS) entry which is preliminary data.</text>
</comment>
<dbReference type="Gene3D" id="2.120.10.10">
    <property type="match status" value="4"/>
</dbReference>
<name>A0A8J7CML5_9BACT</name>
<dbReference type="AlphaFoldDB" id="A0A8J7CML5"/>
<evidence type="ECO:0000313" key="3">
    <source>
        <dbReference type="Proteomes" id="UP000648239"/>
    </source>
</evidence>